<reference evidence="1" key="1">
    <citation type="journal article" date="2013" name="Nat. Commun.">
        <title>Whole-genome sequencing of Oryza brachyantha reveals mechanisms underlying Oryza genome evolution.</title>
        <authorList>
            <person name="Chen J."/>
            <person name="Huang Q."/>
            <person name="Gao D."/>
            <person name="Wang J."/>
            <person name="Lang Y."/>
            <person name="Liu T."/>
            <person name="Li B."/>
            <person name="Bai Z."/>
            <person name="Luis Goicoechea J."/>
            <person name="Liang C."/>
            <person name="Chen C."/>
            <person name="Zhang W."/>
            <person name="Sun S."/>
            <person name="Liao Y."/>
            <person name="Zhang X."/>
            <person name="Yang L."/>
            <person name="Song C."/>
            <person name="Wang M."/>
            <person name="Shi J."/>
            <person name="Liu G."/>
            <person name="Liu J."/>
            <person name="Zhou H."/>
            <person name="Zhou W."/>
            <person name="Yu Q."/>
            <person name="An N."/>
            <person name="Chen Y."/>
            <person name="Cai Q."/>
            <person name="Wang B."/>
            <person name="Liu B."/>
            <person name="Min J."/>
            <person name="Huang Y."/>
            <person name="Wu H."/>
            <person name="Li Z."/>
            <person name="Zhang Y."/>
            <person name="Yin Y."/>
            <person name="Song W."/>
            <person name="Jiang J."/>
            <person name="Jackson S.A."/>
            <person name="Wing R.A."/>
            <person name="Wang J."/>
            <person name="Chen M."/>
        </authorList>
    </citation>
    <scope>NUCLEOTIDE SEQUENCE [LARGE SCALE GENOMIC DNA]</scope>
    <source>
        <strain evidence="1">cv. IRGC 101232</strain>
    </source>
</reference>
<accession>J3M334</accession>
<evidence type="ECO:0000313" key="1">
    <source>
        <dbReference type="EnsemblPlants" id="OB05G10080.1"/>
    </source>
</evidence>
<dbReference type="Gramene" id="OB05G10080.1">
    <property type="protein sequence ID" value="OB05G10080.1"/>
    <property type="gene ID" value="OB05G10080"/>
</dbReference>
<dbReference type="Proteomes" id="UP000006038">
    <property type="component" value="Chromosome 5"/>
</dbReference>
<dbReference type="EnsemblPlants" id="OB05G10080.1">
    <property type="protein sequence ID" value="OB05G10080.1"/>
    <property type="gene ID" value="OB05G10080"/>
</dbReference>
<evidence type="ECO:0000313" key="2">
    <source>
        <dbReference type="Proteomes" id="UP000006038"/>
    </source>
</evidence>
<keyword evidence="2" id="KW-1185">Reference proteome</keyword>
<name>J3M334_ORYBR</name>
<reference evidence="1" key="2">
    <citation type="submission" date="2013-04" db="UniProtKB">
        <authorList>
            <consortium name="EnsemblPlants"/>
        </authorList>
    </citation>
    <scope>IDENTIFICATION</scope>
</reference>
<sequence>MAITAPTPMTAVVLALRPLVGDELPDRPAGLEDLLELECLAVLESAGSAAVAGWEQEEERRKGTGTALLLAPELAAELVASALAA</sequence>
<protein>
    <submittedName>
        <fullName evidence="1">Uncharacterized protein</fullName>
    </submittedName>
</protein>
<organism evidence="1">
    <name type="scientific">Oryza brachyantha</name>
    <name type="common">malo sina</name>
    <dbReference type="NCBI Taxonomy" id="4533"/>
    <lineage>
        <taxon>Eukaryota</taxon>
        <taxon>Viridiplantae</taxon>
        <taxon>Streptophyta</taxon>
        <taxon>Embryophyta</taxon>
        <taxon>Tracheophyta</taxon>
        <taxon>Spermatophyta</taxon>
        <taxon>Magnoliopsida</taxon>
        <taxon>Liliopsida</taxon>
        <taxon>Poales</taxon>
        <taxon>Poaceae</taxon>
        <taxon>BOP clade</taxon>
        <taxon>Oryzoideae</taxon>
        <taxon>Oryzeae</taxon>
        <taxon>Oryzinae</taxon>
        <taxon>Oryza</taxon>
    </lineage>
</organism>
<proteinExistence type="predicted"/>
<dbReference type="AlphaFoldDB" id="J3M334"/>
<dbReference type="HOGENOM" id="CLU_2516261_0_0_1"/>